<dbReference type="EMBL" id="JELX01003497">
    <property type="protein sequence ID" value="KYF52083.1"/>
    <property type="molecule type" value="Genomic_DNA"/>
</dbReference>
<reference evidence="3 4" key="1">
    <citation type="submission" date="2014-02" db="EMBL/GenBank/DDBJ databases">
        <title>The small core and large imbalanced accessory genome model reveals a collaborative survival strategy of Sorangium cellulosum strains in nature.</title>
        <authorList>
            <person name="Han K."/>
            <person name="Peng R."/>
            <person name="Blom J."/>
            <person name="Li Y.-Z."/>
        </authorList>
    </citation>
    <scope>NUCLEOTIDE SEQUENCE [LARGE SCALE GENOMIC DNA]</scope>
    <source>
        <strain evidence="3 4">So0157-18</strain>
    </source>
</reference>
<dbReference type="AlphaFoldDB" id="A0A150P8S7"/>
<dbReference type="Pfam" id="PF00795">
    <property type="entry name" value="CN_hydrolase"/>
    <property type="match status" value="1"/>
</dbReference>
<dbReference type="GO" id="GO:0033388">
    <property type="term" value="P:putrescine biosynthetic process from arginine"/>
    <property type="evidence" value="ECO:0007669"/>
    <property type="project" value="TreeGrafter"/>
</dbReference>
<evidence type="ECO:0000256" key="1">
    <source>
        <dbReference type="ARBA" id="ARBA00022801"/>
    </source>
</evidence>
<dbReference type="Proteomes" id="UP000075604">
    <property type="component" value="Unassembled WGS sequence"/>
</dbReference>
<sequence length="354" mass="39323">MIIQSFISDSIPPELPHLRLGLYQGYGTAGDMAAVMRNLDVLRDVAAKARRLGVHLLSFPELFLTGYDVTDAAAAHEMAEWIQREGVLDQVAAAAKENELAIICPYPEAATVAGERRHYDSIAVYGSDGGLLKNYRKTHLWGGDERNTWSFGHVHPEEGEAFTVFRVNGIGVGVLNCYEGEFPELSRILALKGAQLVVIPTAADEFTMLRTGERSRTPYPNVDFLIRANAYQNEIFCAYSNRRGLEIQGGQVMGSYLGNSCLVDPHGHYLLPEIDLPPVRSDKPGSGWSDHMLMIADCVPGFYGPTHPETLVRDRMAATHYMSDRRWNLYGQLTAQTYVDQASGEEKAYPERPE</sequence>
<comment type="caution">
    <text evidence="3">The sequence shown here is derived from an EMBL/GenBank/DDBJ whole genome shotgun (WGS) entry which is preliminary data.</text>
</comment>
<dbReference type="Gene3D" id="3.60.110.10">
    <property type="entry name" value="Carbon-nitrogen hydrolase"/>
    <property type="match status" value="1"/>
</dbReference>
<organism evidence="3 4">
    <name type="scientific">Sorangium cellulosum</name>
    <name type="common">Polyangium cellulosum</name>
    <dbReference type="NCBI Taxonomy" id="56"/>
    <lineage>
        <taxon>Bacteria</taxon>
        <taxon>Pseudomonadati</taxon>
        <taxon>Myxococcota</taxon>
        <taxon>Polyangia</taxon>
        <taxon>Polyangiales</taxon>
        <taxon>Polyangiaceae</taxon>
        <taxon>Sorangium</taxon>
    </lineage>
</organism>
<dbReference type="SUPFAM" id="SSF56317">
    <property type="entry name" value="Carbon-nitrogen hydrolase"/>
    <property type="match status" value="1"/>
</dbReference>
<dbReference type="InterPro" id="IPR036526">
    <property type="entry name" value="C-N_Hydrolase_sf"/>
</dbReference>
<proteinExistence type="predicted"/>
<name>A0A150P8S7_SORCE</name>
<feature type="domain" description="CN hydrolase" evidence="2">
    <location>
        <begin position="18"/>
        <end position="293"/>
    </location>
</feature>
<dbReference type="PANTHER" id="PTHR43674:SF2">
    <property type="entry name" value="BETA-UREIDOPROPIONASE"/>
    <property type="match status" value="1"/>
</dbReference>
<dbReference type="PANTHER" id="PTHR43674">
    <property type="entry name" value="NITRILASE C965.09-RELATED"/>
    <property type="match status" value="1"/>
</dbReference>
<accession>A0A150P8S7</accession>
<protein>
    <recommendedName>
        <fullName evidence="2">CN hydrolase domain-containing protein</fullName>
    </recommendedName>
</protein>
<dbReference type="PROSITE" id="PS50263">
    <property type="entry name" value="CN_HYDROLASE"/>
    <property type="match status" value="1"/>
</dbReference>
<keyword evidence="1" id="KW-0378">Hydrolase</keyword>
<evidence type="ECO:0000313" key="4">
    <source>
        <dbReference type="Proteomes" id="UP000075604"/>
    </source>
</evidence>
<dbReference type="GO" id="GO:0050126">
    <property type="term" value="F:N-carbamoylputrescine amidase activity"/>
    <property type="evidence" value="ECO:0007669"/>
    <property type="project" value="TreeGrafter"/>
</dbReference>
<evidence type="ECO:0000313" key="3">
    <source>
        <dbReference type="EMBL" id="KYF52083.1"/>
    </source>
</evidence>
<dbReference type="InterPro" id="IPR003010">
    <property type="entry name" value="C-N_Hydrolase"/>
</dbReference>
<evidence type="ECO:0000259" key="2">
    <source>
        <dbReference type="PROSITE" id="PS50263"/>
    </source>
</evidence>
<gene>
    <name evidence="3" type="ORF">BE04_27315</name>
</gene>
<dbReference type="InterPro" id="IPR050345">
    <property type="entry name" value="Aliph_Amidase/BUP"/>
</dbReference>